<name>A0A0F9LUN8_9ZZZZ</name>
<dbReference type="EMBL" id="LAZR01005570">
    <property type="protein sequence ID" value="KKM98839.1"/>
    <property type="molecule type" value="Genomic_DNA"/>
</dbReference>
<protein>
    <recommendedName>
        <fullName evidence="3">Portal protein</fullName>
    </recommendedName>
</protein>
<evidence type="ECO:0000313" key="2">
    <source>
        <dbReference type="EMBL" id="KKM98839.1"/>
    </source>
</evidence>
<evidence type="ECO:0000256" key="1">
    <source>
        <dbReference type="SAM" id="MobiDB-lite"/>
    </source>
</evidence>
<evidence type="ECO:0008006" key="3">
    <source>
        <dbReference type="Google" id="ProtNLM"/>
    </source>
</evidence>
<feature type="region of interest" description="Disordered" evidence="1">
    <location>
        <begin position="615"/>
        <end position="642"/>
    </location>
</feature>
<organism evidence="2">
    <name type="scientific">marine sediment metagenome</name>
    <dbReference type="NCBI Taxonomy" id="412755"/>
    <lineage>
        <taxon>unclassified sequences</taxon>
        <taxon>metagenomes</taxon>
        <taxon>ecological metagenomes</taxon>
    </lineage>
</organism>
<sequence>MAETPVYNQPSESERKHLEEVLGWAKEALEEGGIFLRSQKGFSDIQKILDMVMGDFGPDKQHTDLSRITDNRFAKTFFNLSAAMTDTKPYWDYRTYNKKFESQATIANKLSAAWYYTRNIDLRQLGVIQHALSGGSGYGHVIYNHELEDLDIIPESAQDVIPIRPASLHTLQDAFGVIVRRERTVNWVKQKFGKRADRVVADRDASIASQIDLVHSPGIGYSPPKSGFMQNLASTLKKKPDLKIPSVDVFYMYIDDRQRNKGGVERHVGDWGKAEGKYVAMNNWAYIVQPGERMFPRKRLIIFTRTAVLYDGPSMYWHGLFPIAKFTLDPAPGSWLGKITMRDLIPLQIELNKLLRDKANYHRREGRRNTVWDKNAASRATQQRYDPARAGQKVRVNAFQGKPVEILAEPPLDRSVDTTIEDLRNEMAFLSGEMDVSQLARLGQIPTTETVEKMMEAMSPMVRLRSRVLEAYMRETAMMVLSGFFQFYDMDKRIAVLGPAEGMTFEDADKDPGTLIPDIVKHIDVARVAQGNPRTRQERAVDFLNQFKFHVAPGSLLSASEISKKLLYVQLWRGGAIDHWTMLETLGVPNVGEPPDGANNITQRLQAEAQMGLQANVSPQGRKASAGTMPTQRPDGRIVESK</sequence>
<proteinExistence type="predicted"/>
<dbReference type="AlphaFoldDB" id="A0A0F9LUN8"/>
<reference evidence="2" key="1">
    <citation type="journal article" date="2015" name="Nature">
        <title>Complex archaea that bridge the gap between prokaryotes and eukaryotes.</title>
        <authorList>
            <person name="Spang A."/>
            <person name="Saw J.H."/>
            <person name="Jorgensen S.L."/>
            <person name="Zaremba-Niedzwiedzka K."/>
            <person name="Martijn J."/>
            <person name="Lind A.E."/>
            <person name="van Eijk R."/>
            <person name="Schleper C."/>
            <person name="Guy L."/>
            <person name="Ettema T.J."/>
        </authorList>
    </citation>
    <scope>NUCLEOTIDE SEQUENCE</scope>
</reference>
<gene>
    <name evidence="2" type="ORF">LCGC14_1153900</name>
</gene>
<accession>A0A0F9LUN8</accession>
<comment type="caution">
    <text evidence="2">The sequence shown here is derived from an EMBL/GenBank/DDBJ whole genome shotgun (WGS) entry which is preliminary data.</text>
</comment>